<dbReference type="RefSeq" id="WP_354435948.1">
    <property type="nucleotide sequence ID" value="NZ_JBEPLY010000026.1"/>
</dbReference>
<dbReference type="Proteomes" id="UP001549164">
    <property type="component" value="Unassembled WGS sequence"/>
</dbReference>
<protein>
    <submittedName>
        <fullName evidence="1">Uncharacterized protein</fullName>
    </submittedName>
</protein>
<gene>
    <name evidence="1" type="ORF">ABID12_004172</name>
</gene>
<evidence type="ECO:0000313" key="1">
    <source>
        <dbReference type="EMBL" id="MET3602203.1"/>
    </source>
</evidence>
<organism evidence="1 2">
    <name type="scientific">Martelella mangrovi</name>
    <dbReference type="NCBI Taxonomy" id="1397477"/>
    <lineage>
        <taxon>Bacteria</taxon>
        <taxon>Pseudomonadati</taxon>
        <taxon>Pseudomonadota</taxon>
        <taxon>Alphaproteobacteria</taxon>
        <taxon>Hyphomicrobiales</taxon>
        <taxon>Aurantimonadaceae</taxon>
        <taxon>Martelella</taxon>
    </lineage>
</organism>
<keyword evidence="2" id="KW-1185">Reference proteome</keyword>
<comment type="caution">
    <text evidence="1">The sequence shown here is derived from an EMBL/GenBank/DDBJ whole genome shotgun (WGS) entry which is preliminary data.</text>
</comment>
<accession>A0ABV2IGZ4</accession>
<reference evidence="1 2" key="1">
    <citation type="submission" date="2024-06" db="EMBL/GenBank/DDBJ databases">
        <title>Genomic Encyclopedia of Type Strains, Phase IV (KMG-IV): sequencing the most valuable type-strain genomes for metagenomic binning, comparative biology and taxonomic classification.</title>
        <authorList>
            <person name="Goeker M."/>
        </authorList>
    </citation>
    <scope>NUCLEOTIDE SEQUENCE [LARGE SCALE GENOMIC DNA]</scope>
    <source>
        <strain evidence="1 2">DSM 28102</strain>
    </source>
</reference>
<proteinExistence type="predicted"/>
<name>A0ABV2IGZ4_9HYPH</name>
<dbReference type="EMBL" id="JBEPLY010000026">
    <property type="protein sequence ID" value="MET3602203.1"/>
    <property type="molecule type" value="Genomic_DNA"/>
</dbReference>
<evidence type="ECO:0000313" key="2">
    <source>
        <dbReference type="Proteomes" id="UP001549164"/>
    </source>
</evidence>
<sequence length="116" mass="13107">MSDKRTKKTFVFLDQLLEIISGDVRSGASIQRIRQIKDKSSKQQIVVTDRASFQNQTLSHLRPARPSMPSMGSAPNNQVLKPDYLEASRHIFSSQCNIQQAPPLKDDANFFSIEDD</sequence>